<dbReference type="PANTHER" id="PTHR30290">
    <property type="entry name" value="PERIPLASMIC BINDING COMPONENT OF ABC TRANSPORTER"/>
    <property type="match status" value="1"/>
</dbReference>
<dbReference type="Pfam" id="PF00496">
    <property type="entry name" value="SBP_bac_5"/>
    <property type="match status" value="1"/>
</dbReference>
<proteinExistence type="inferred from homology"/>
<dbReference type="GO" id="GO:0015833">
    <property type="term" value="P:peptide transport"/>
    <property type="evidence" value="ECO:0007669"/>
    <property type="project" value="TreeGrafter"/>
</dbReference>
<accession>A0A502F235</accession>
<dbReference type="SUPFAM" id="SSF53850">
    <property type="entry name" value="Periplasmic binding protein-like II"/>
    <property type="match status" value="1"/>
</dbReference>
<reference evidence="6 7" key="1">
    <citation type="journal article" date="2019" name="Environ. Microbiol.">
        <title>Species interactions and distinct microbial communities in high Arctic permafrost affected cryosols are associated with the CH4 and CO2 gas fluxes.</title>
        <authorList>
            <person name="Altshuler I."/>
            <person name="Hamel J."/>
            <person name="Turney S."/>
            <person name="Magnuson E."/>
            <person name="Levesque R."/>
            <person name="Greer C."/>
            <person name="Whyte L.G."/>
        </authorList>
    </citation>
    <scope>NUCLEOTIDE SEQUENCE [LARGE SCALE GENOMIC DNA]</scope>
    <source>
        <strain evidence="6 7">S9.3B</strain>
    </source>
</reference>
<dbReference type="OrthoDB" id="7234741at2"/>
<dbReference type="InterPro" id="IPR039424">
    <property type="entry name" value="SBP_5"/>
</dbReference>
<comment type="subcellular location">
    <subcellularLocation>
        <location evidence="1">Periplasm</location>
    </subcellularLocation>
</comment>
<dbReference type="GO" id="GO:0030288">
    <property type="term" value="C:outer membrane-bounded periplasmic space"/>
    <property type="evidence" value="ECO:0007669"/>
    <property type="project" value="UniProtKB-ARBA"/>
</dbReference>
<feature type="domain" description="Solute-binding protein family 5" evidence="5">
    <location>
        <begin position="81"/>
        <end position="457"/>
    </location>
</feature>
<sequence length="545" mass="58953">MASSAGESSMAKGKGWRDLIVAGLLLIAIPSLATEGEPRVLTVAVEAPFGIDPHFLFVGPNMAAARHLYDTVINRDSESQFVPGLVQSWEETDETTWTLRLRSGVTFHDGSPFTAEDIAFSLARVPAVPNNPGPYVSNLRTILATEIVDALTLRIKTDRPNPTLLGQLTNIFVVSHIAARGDGTPAGASTGEFNSGRAAIGTGPYRLVQMNGSEGMSLLRNPTYWGSPPAYEKVEIRVIGSDASRLAALLAGDVDLIENVPPGDVARLEREPRVAVFRRNSDRIMYLIPQVGAERLALLTGSDGKSLPTNPLRDVRVRRALSLALDRSALAARALDGQAIPTGQMVPPQFGAYDPSLIVPRVDVEGARRLLAEAGYPQGFGLTIGCSNNRFVNDARVCQAVGQMFTRAGLQVKVETMPGSVFFPRTVEGRNEFPVILYGLSLSSSRDASYILSTAVHTRDVQQAYGQGNRGSFSEPDLDRMIQAAITRSGKGRDEGLRQAMRVAIDRVPIIPMYNQVTLVAARRGVLYEPRMDEQLLAQQARPSP</sequence>
<dbReference type="Gene3D" id="3.10.105.10">
    <property type="entry name" value="Dipeptide-binding Protein, Domain 3"/>
    <property type="match status" value="1"/>
</dbReference>
<evidence type="ECO:0000313" key="7">
    <source>
        <dbReference type="Proteomes" id="UP000317078"/>
    </source>
</evidence>
<dbReference type="InterPro" id="IPR030678">
    <property type="entry name" value="Peptide/Ni-bd"/>
</dbReference>
<evidence type="ECO:0000256" key="4">
    <source>
        <dbReference type="ARBA" id="ARBA00022729"/>
    </source>
</evidence>
<comment type="similarity">
    <text evidence="2">Belongs to the bacterial solute-binding protein 5 family.</text>
</comment>
<dbReference type="PANTHER" id="PTHR30290:SF9">
    <property type="entry name" value="OLIGOPEPTIDE-BINDING PROTEIN APPA"/>
    <property type="match status" value="1"/>
</dbReference>
<dbReference type="Gene3D" id="3.40.190.10">
    <property type="entry name" value="Periplasmic binding protein-like II"/>
    <property type="match status" value="1"/>
</dbReference>
<dbReference type="PIRSF" id="PIRSF002741">
    <property type="entry name" value="MppA"/>
    <property type="match status" value="1"/>
</dbReference>
<evidence type="ECO:0000256" key="2">
    <source>
        <dbReference type="ARBA" id="ARBA00005695"/>
    </source>
</evidence>
<dbReference type="GO" id="GO:1904680">
    <property type="term" value="F:peptide transmembrane transporter activity"/>
    <property type="evidence" value="ECO:0007669"/>
    <property type="project" value="TreeGrafter"/>
</dbReference>
<keyword evidence="3" id="KW-0813">Transport</keyword>
<dbReference type="InterPro" id="IPR000914">
    <property type="entry name" value="SBP_5_dom"/>
</dbReference>
<dbReference type="Proteomes" id="UP000317078">
    <property type="component" value="Unassembled WGS sequence"/>
</dbReference>
<dbReference type="EMBL" id="RCZP01000054">
    <property type="protein sequence ID" value="TPG44275.1"/>
    <property type="molecule type" value="Genomic_DNA"/>
</dbReference>
<evidence type="ECO:0000313" key="6">
    <source>
        <dbReference type="EMBL" id="TPG44275.1"/>
    </source>
</evidence>
<comment type="caution">
    <text evidence="6">The sequence shown here is derived from an EMBL/GenBank/DDBJ whole genome shotgun (WGS) entry which is preliminary data.</text>
</comment>
<organism evidence="6 7">
    <name type="scientific">Muricoccus nepalensis</name>
    <dbReference type="NCBI Taxonomy" id="1854500"/>
    <lineage>
        <taxon>Bacteria</taxon>
        <taxon>Pseudomonadati</taxon>
        <taxon>Pseudomonadota</taxon>
        <taxon>Alphaproteobacteria</taxon>
        <taxon>Acetobacterales</taxon>
        <taxon>Roseomonadaceae</taxon>
        <taxon>Muricoccus</taxon>
    </lineage>
</organism>
<dbReference type="AlphaFoldDB" id="A0A502F235"/>
<protein>
    <submittedName>
        <fullName evidence="6">ABC transporter substrate-binding protein</fullName>
    </submittedName>
</protein>
<name>A0A502F235_9PROT</name>
<keyword evidence="4" id="KW-0732">Signal</keyword>
<evidence type="ECO:0000259" key="5">
    <source>
        <dbReference type="Pfam" id="PF00496"/>
    </source>
</evidence>
<dbReference type="CDD" id="cd08498">
    <property type="entry name" value="PBP2_NikA_DppA_OppA_like_2"/>
    <property type="match status" value="1"/>
</dbReference>
<evidence type="ECO:0000256" key="1">
    <source>
        <dbReference type="ARBA" id="ARBA00004418"/>
    </source>
</evidence>
<keyword evidence="7" id="KW-1185">Reference proteome</keyword>
<gene>
    <name evidence="6" type="ORF">EAH89_27375</name>
</gene>
<dbReference type="GO" id="GO:0043190">
    <property type="term" value="C:ATP-binding cassette (ABC) transporter complex"/>
    <property type="evidence" value="ECO:0007669"/>
    <property type="project" value="InterPro"/>
</dbReference>
<evidence type="ECO:0000256" key="3">
    <source>
        <dbReference type="ARBA" id="ARBA00022448"/>
    </source>
</evidence>